<feature type="repeat" description="TPR" evidence="3">
    <location>
        <begin position="33"/>
        <end position="66"/>
    </location>
</feature>
<dbReference type="Gene3D" id="2.60.15.10">
    <property type="entry name" value="F0F1 ATP synthase delta/epsilon subunit, N-terminal"/>
    <property type="match status" value="1"/>
</dbReference>
<name>A0AAE1QPE1_9SOLA</name>
<feature type="repeat" description="TPR" evidence="3">
    <location>
        <begin position="96"/>
        <end position="129"/>
    </location>
</feature>
<gene>
    <name evidence="4" type="ORF">RND71_044167</name>
</gene>
<evidence type="ECO:0000313" key="5">
    <source>
        <dbReference type="Proteomes" id="UP001291623"/>
    </source>
</evidence>
<dbReference type="Gene3D" id="1.20.5.440">
    <property type="entry name" value="ATP synthase delta/epsilon subunit, C-terminal domain"/>
    <property type="match status" value="1"/>
</dbReference>
<dbReference type="Proteomes" id="UP001291623">
    <property type="component" value="Unassembled WGS sequence"/>
</dbReference>
<dbReference type="InterPro" id="IPR047150">
    <property type="entry name" value="SGT"/>
</dbReference>
<evidence type="ECO:0000313" key="4">
    <source>
        <dbReference type="EMBL" id="KAK4336844.1"/>
    </source>
</evidence>
<evidence type="ECO:0000256" key="1">
    <source>
        <dbReference type="ARBA" id="ARBA00022737"/>
    </source>
</evidence>
<reference evidence="4" key="1">
    <citation type="submission" date="2023-12" db="EMBL/GenBank/DDBJ databases">
        <title>Genome assembly of Anisodus tanguticus.</title>
        <authorList>
            <person name="Wang Y.-J."/>
        </authorList>
    </citation>
    <scope>NUCLEOTIDE SEQUENCE</scope>
    <source>
        <strain evidence="4">KB-2021</strain>
        <tissue evidence="4">Leaf</tissue>
    </source>
</reference>
<dbReference type="InterPro" id="IPR019734">
    <property type="entry name" value="TPR_rpt"/>
</dbReference>
<dbReference type="Gene3D" id="1.25.40.10">
    <property type="entry name" value="Tetratricopeptide repeat domain"/>
    <property type="match status" value="1"/>
</dbReference>
<dbReference type="GO" id="GO:0006620">
    <property type="term" value="P:post-translational protein targeting to endoplasmic reticulum membrane"/>
    <property type="evidence" value="ECO:0007669"/>
    <property type="project" value="TreeGrafter"/>
</dbReference>
<keyword evidence="2 3" id="KW-0802">TPR repeat</keyword>
<dbReference type="InterPro" id="IPR036771">
    <property type="entry name" value="ATPsynth_dsu/esu_N"/>
</dbReference>
<dbReference type="Pfam" id="PF13414">
    <property type="entry name" value="TPR_11"/>
    <property type="match status" value="1"/>
</dbReference>
<organism evidence="4 5">
    <name type="scientific">Anisodus tanguticus</name>
    <dbReference type="NCBI Taxonomy" id="243964"/>
    <lineage>
        <taxon>Eukaryota</taxon>
        <taxon>Viridiplantae</taxon>
        <taxon>Streptophyta</taxon>
        <taxon>Embryophyta</taxon>
        <taxon>Tracheophyta</taxon>
        <taxon>Spermatophyta</taxon>
        <taxon>Magnoliopsida</taxon>
        <taxon>eudicotyledons</taxon>
        <taxon>Gunneridae</taxon>
        <taxon>Pentapetalae</taxon>
        <taxon>asterids</taxon>
        <taxon>lamiids</taxon>
        <taxon>Solanales</taxon>
        <taxon>Solanaceae</taxon>
        <taxon>Solanoideae</taxon>
        <taxon>Hyoscyameae</taxon>
        <taxon>Anisodus</taxon>
    </lineage>
</organism>
<keyword evidence="5" id="KW-1185">Reference proteome</keyword>
<accession>A0AAE1QPE1</accession>
<protein>
    <submittedName>
        <fullName evidence="4">Uncharacterized protein</fullName>
    </submittedName>
</protein>
<dbReference type="InterPro" id="IPR011990">
    <property type="entry name" value="TPR-like_helical_dom_sf"/>
</dbReference>
<dbReference type="GO" id="GO:0072380">
    <property type="term" value="C:TRC complex"/>
    <property type="evidence" value="ECO:0007669"/>
    <property type="project" value="TreeGrafter"/>
</dbReference>
<dbReference type="PROSITE" id="PS50005">
    <property type="entry name" value="TPR"/>
    <property type="match status" value="2"/>
</dbReference>
<dbReference type="AlphaFoldDB" id="A0AAE1QPE1"/>
<evidence type="ECO:0000256" key="2">
    <source>
        <dbReference type="ARBA" id="ARBA00022803"/>
    </source>
</evidence>
<dbReference type="Pfam" id="PF00515">
    <property type="entry name" value="TPR_1"/>
    <property type="match status" value="1"/>
</dbReference>
<comment type="caution">
    <text evidence="4">The sequence shown here is derived from an EMBL/GenBank/DDBJ whole genome shotgun (WGS) entry which is preliminary data.</text>
</comment>
<dbReference type="GO" id="GO:0045259">
    <property type="term" value="C:proton-transporting ATP synthase complex"/>
    <property type="evidence" value="ECO:0007669"/>
    <property type="project" value="InterPro"/>
</dbReference>
<dbReference type="InterPro" id="IPR001469">
    <property type="entry name" value="ATP_synth_F1_dsu/esu"/>
</dbReference>
<dbReference type="GO" id="GO:0046933">
    <property type="term" value="F:proton-transporting ATP synthase activity, rotational mechanism"/>
    <property type="evidence" value="ECO:0007669"/>
    <property type="project" value="InterPro"/>
</dbReference>
<sequence length="314" mass="35134">MVSKSLQEIFEEVSRKEPIVKDAEASYRDKEEAERLKNEGNDLMKQERYEDALKNYTKAIQLDNKNPVAAAYSKLSNHVFALEDCQRAIEIDPKYSKAYGRMGLAYASMNDHAKAKQFYEKAIELDPYNETFRNNLRIAEEKKMEQQRENPFLNLFNDIGIESMMSNPAVLNFASRMMSGDQSAQSAFSQMLGSFVPNAGNPDNGENRQEGGMPDFSHFLRAFGILANHVPVLAVIKPGVVTVFEEDGSANKFFDSSVQVLAEEAVPVDWIDPVIAKDILSKAQTDFNTANTEQAKAEAQLAIELGEALIKANE</sequence>
<dbReference type="GO" id="GO:0060090">
    <property type="term" value="F:molecular adaptor activity"/>
    <property type="evidence" value="ECO:0007669"/>
    <property type="project" value="TreeGrafter"/>
</dbReference>
<dbReference type="CDD" id="cd12152">
    <property type="entry name" value="F1-ATPase_delta"/>
    <property type="match status" value="1"/>
</dbReference>
<dbReference type="SUPFAM" id="SSF48452">
    <property type="entry name" value="TPR-like"/>
    <property type="match status" value="1"/>
</dbReference>
<dbReference type="EMBL" id="JAVYJV010000084">
    <property type="protein sequence ID" value="KAK4336844.1"/>
    <property type="molecule type" value="Genomic_DNA"/>
</dbReference>
<dbReference type="PANTHER" id="PTHR45831:SF2">
    <property type="entry name" value="LD24721P"/>
    <property type="match status" value="1"/>
</dbReference>
<evidence type="ECO:0000256" key="3">
    <source>
        <dbReference type="PROSITE-ProRule" id="PRU00339"/>
    </source>
</evidence>
<dbReference type="SMART" id="SM00028">
    <property type="entry name" value="TPR"/>
    <property type="match status" value="3"/>
</dbReference>
<dbReference type="PANTHER" id="PTHR45831">
    <property type="entry name" value="LD24721P"/>
    <property type="match status" value="1"/>
</dbReference>
<keyword evidence="1" id="KW-0677">Repeat</keyword>
<dbReference type="SUPFAM" id="SSF51344">
    <property type="entry name" value="Epsilon subunit of F1F0-ATP synthase N-terminal domain"/>
    <property type="match status" value="1"/>
</dbReference>
<dbReference type="PROSITE" id="PS50293">
    <property type="entry name" value="TPR_REGION"/>
    <property type="match status" value="1"/>
</dbReference>
<proteinExistence type="predicted"/>